<dbReference type="Gene3D" id="3.30.559.30">
    <property type="entry name" value="Nonribosomal peptide synthetase, condensation domain"/>
    <property type="match status" value="2"/>
</dbReference>
<evidence type="ECO:0000256" key="6">
    <source>
        <dbReference type="ARBA" id="ARBA00023315"/>
    </source>
</evidence>
<reference evidence="11 12" key="1">
    <citation type="submission" date="2024-06" db="EMBL/GenBank/DDBJ databases">
        <title>The Natural Products Discovery Center: Release of the First 8490 Sequenced Strains for Exploring Actinobacteria Biosynthetic Diversity.</title>
        <authorList>
            <person name="Kalkreuter E."/>
            <person name="Kautsar S.A."/>
            <person name="Yang D."/>
            <person name="Bader C.D."/>
            <person name="Teijaro C.N."/>
            <person name="Fluegel L."/>
            <person name="Davis C.M."/>
            <person name="Simpson J.R."/>
            <person name="Lauterbach L."/>
            <person name="Steele A.D."/>
            <person name="Gui C."/>
            <person name="Meng S."/>
            <person name="Li G."/>
            <person name="Viehrig K."/>
            <person name="Ye F."/>
            <person name="Su P."/>
            <person name="Kiefer A.F."/>
            <person name="Nichols A."/>
            <person name="Cepeda A.J."/>
            <person name="Yan W."/>
            <person name="Fan B."/>
            <person name="Jiang Y."/>
            <person name="Adhikari A."/>
            <person name="Zheng C.-J."/>
            <person name="Schuster L."/>
            <person name="Cowan T.M."/>
            <person name="Smanski M.J."/>
            <person name="Chevrette M.G."/>
            <person name="De Carvalho L.P.S."/>
            <person name="Shen B."/>
        </authorList>
    </citation>
    <scope>NUCLEOTIDE SEQUENCE [LARGE SCALE GENOMIC DNA]</scope>
    <source>
        <strain evidence="11 12">NPDC048117</strain>
    </source>
</reference>
<evidence type="ECO:0000256" key="7">
    <source>
        <dbReference type="ARBA" id="ARBA00029443"/>
    </source>
</evidence>
<feature type="domain" description="Carrier" evidence="9">
    <location>
        <begin position="582"/>
        <end position="656"/>
    </location>
</feature>
<dbReference type="InterPro" id="IPR036661">
    <property type="entry name" value="Luciferase-like_sf"/>
</dbReference>
<feature type="compositionally biased region" description="Low complexity" evidence="8">
    <location>
        <begin position="674"/>
        <end position="685"/>
    </location>
</feature>
<dbReference type="InterPro" id="IPR016035">
    <property type="entry name" value="Acyl_Trfase/lysoPLipase"/>
</dbReference>
<dbReference type="SUPFAM" id="SSF56801">
    <property type="entry name" value="Acetyl-CoA synthetase-like"/>
    <property type="match status" value="2"/>
</dbReference>
<feature type="region of interest" description="Disordered" evidence="8">
    <location>
        <begin position="707"/>
        <end position="727"/>
    </location>
</feature>
<dbReference type="InterPro" id="IPR014043">
    <property type="entry name" value="Acyl_transferase_dom"/>
</dbReference>
<keyword evidence="12" id="KW-1185">Reference proteome</keyword>
<dbReference type="Pfam" id="PF02801">
    <property type="entry name" value="Ketoacyl-synt_C"/>
    <property type="match status" value="1"/>
</dbReference>
<dbReference type="InterPro" id="IPR011251">
    <property type="entry name" value="Luciferase-like_dom"/>
</dbReference>
<feature type="region of interest" description="Disordered" evidence="8">
    <location>
        <begin position="650"/>
        <end position="685"/>
    </location>
</feature>
<keyword evidence="2" id="KW-0596">Phosphopantetheine</keyword>
<gene>
    <name evidence="11" type="ORF">AB0D95_12360</name>
</gene>
<name>A0ABV3EPI6_9ACTN</name>
<dbReference type="PANTHER" id="PTHR45527:SF1">
    <property type="entry name" value="FATTY ACID SYNTHASE"/>
    <property type="match status" value="1"/>
</dbReference>
<dbReference type="SUPFAM" id="SSF51679">
    <property type="entry name" value="Bacterial luciferase-like"/>
    <property type="match status" value="1"/>
</dbReference>
<dbReference type="Pfam" id="PF16197">
    <property type="entry name" value="KAsynt_C_assoc"/>
    <property type="match status" value="1"/>
</dbReference>
<feature type="domain" description="Carrier" evidence="9">
    <location>
        <begin position="3237"/>
        <end position="3312"/>
    </location>
</feature>
<comment type="caution">
    <text evidence="11">The sequence shown here is derived from an EMBL/GenBank/DDBJ whole genome shotgun (WGS) entry which is preliminary data.</text>
</comment>
<dbReference type="InterPro" id="IPR006162">
    <property type="entry name" value="Ppantetheine_attach_site"/>
</dbReference>
<dbReference type="EMBL" id="JBEZNA010000022">
    <property type="protein sequence ID" value="MEU9578045.1"/>
    <property type="molecule type" value="Genomic_DNA"/>
</dbReference>
<evidence type="ECO:0000313" key="12">
    <source>
        <dbReference type="Proteomes" id="UP001551584"/>
    </source>
</evidence>
<dbReference type="Proteomes" id="UP001551584">
    <property type="component" value="Unassembled WGS sequence"/>
</dbReference>
<comment type="similarity">
    <text evidence="7">In the C-terminal section; belongs to the NRP synthetase family.</text>
</comment>
<dbReference type="InterPro" id="IPR045851">
    <property type="entry name" value="AMP-bd_C_sf"/>
</dbReference>
<dbReference type="Pfam" id="PF13193">
    <property type="entry name" value="AMP-binding_C"/>
    <property type="match status" value="1"/>
</dbReference>
<feature type="domain" description="Carrier" evidence="9">
    <location>
        <begin position="1631"/>
        <end position="1709"/>
    </location>
</feature>
<keyword evidence="6" id="KW-0012">Acyltransferase</keyword>
<dbReference type="InterPro" id="IPR023213">
    <property type="entry name" value="CAT-like_dom_sf"/>
</dbReference>
<accession>A0ABV3EPI6</accession>
<feature type="region of interest" description="Disordered" evidence="8">
    <location>
        <begin position="3216"/>
        <end position="3241"/>
    </location>
</feature>
<dbReference type="SUPFAM" id="SSF53901">
    <property type="entry name" value="Thiolase-like"/>
    <property type="match status" value="1"/>
</dbReference>
<dbReference type="InterPro" id="IPR024011">
    <property type="entry name" value="Biosynth_lucif-like_mOase_dom"/>
</dbReference>
<dbReference type="CDD" id="cd19531">
    <property type="entry name" value="LCL_NRPS-like"/>
    <property type="match status" value="2"/>
</dbReference>
<feature type="compositionally biased region" description="Pro residues" evidence="8">
    <location>
        <begin position="1851"/>
        <end position="1871"/>
    </location>
</feature>
<evidence type="ECO:0000259" key="10">
    <source>
        <dbReference type="PROSITE" id="PS52004"/>
    </source>
</evidence>
<comment type="cofactor">
    <cofactor evidence="1">
        <name>pantetheine 4'-phosphate</name>
        <dbReference type="ChEBI" id="CHEBI:47942"/>
    </cofactor>
</comment>
<dbReference type="InterPro" id="IPR010071">
    <property type="entry name" value="AA_adenyl_dom"/>
</dbReference>
<dbReference type="InterPro" id="IPR032821">
    <property type="entry name" value="PKS_assoc"/>
</dbReference>
<dbReference type="SMART" id="SM01294">
    <property type="entry name" value="PKS_PP_betabranch"/>
    <property type="match status" value="1"/>
</dbReference>
<dbReference type="InterPro" id="IPR014030">
    <property type="entry name" value="Ketoacyl_synth_N"/>
</dbReference>
<dbReference type="Pfam" id="PF00698">
    <property type="entry name" value="Acyl_transf_1"/>
    <property type="match status" value="1"/>
</dbReference>
<dbReference type="Pfam" id="PF00296">
    <property type="entry name" value="Bac_luciferase"/>
    <property type="match status" value="1"/>
</dbReference>
<dbReference type="SMART" id="SM00827">
    <property type="entry name" value="PKS_AT"/>
    <property type="match status" value="1"/>
</dbReference>
<keyword evidence="5" id="KW-0045">Antibiotic biosynthesis</keyword>
<dbReference type="SUPFAM" id="SSF52151">
    <property type="entry name" value="FabD/lysophospholipase-like"/>
    <property type="match status" value="1"/>
</dbReference>
<feature type="compositionally biased region" description="Low complexity" evidence="8">
    <location>
        <begin position="717"/>
        <end position="726"/>
    </location>
</feature>
<dbReference type="RefSeq" id="WP_359271686.1">
    <property type="nucleotide sequence ID" value="NZ_JBEZNA010000022.1"/>
</dbReference>
<dbReference type="InterPro" id="IPR025110">
    <property type="entry name" value="AMP-bd_C"/>
</dbReference>
<feature type="region of interest" description="Disordered" evidence="8">
    <location>
        <begin position="563"/>
        <end position="583"/>
    </location>
</feature>
<dbReference type="InterPro" id="IPR020806">
    <property type="entry name" value="PKS_PP-bd"/>
</dbReference>
<dbReference type="InterPro" id="IPR042099">
    <property type="entry name" value="ANL_N_sf"/>
</dbReference>
<feature type="compositionally biased region" description="Basic and acidic residues" evidence="8">
    <location>
        <begin position="2851"/>
        <end position="2869"/>
    </location>
</feature>
<dbReference type="Gene3D" id="3.30.559.10">
    <property type="entry name" value="Chloramphenicol acetyltransferase-like domain"/>
    <property type="match status" value="2"/>
</dbReference>
<dbReference type="NCBIfam" id="TIGR04020">
    <property type="entry name" value="seco_metab_LLM"/>
    <property type="match status" value="1"/>
</dbReference>
<dbReference type="SUPFAM" id="SSF47336">
    <property type="entry name" value="ACP-like"/>
    <property type="match status" value="3"/>
</dbReference>
<dbReference type="InterPro" id="IPR000873">
    <property type="entry name" value="AMP-dep_synth/lig_dom"/>
</dbReference>
<evidence type="ECO:0000256" key="8">
    <source>
        <dbReference type="SAM" id="MobiDB-lite"/>
    </source>
</evidence>
<dbReference type="SUPFAM" id="SSF55048">
    <property type="entry name" value="Probable ACP-binding domain of malonyl-CoA ACP transacylase"/>
    <property type="match status" value="1"/>
</dbReference>
<dbReference type="InterPro" id="IPR020845">
    <property type="entry name" value="AMP-binding_CS"/>
</dbReference>
<dbReference type="PROSITE" id="PS00606">
    <property type="entry name" value="KS3_1"/>
    <property type="match status" value="1"/>
</dbReference>
<dbReference type="InterPro" id="IPR001227">
    <property type="entry name" value="Ac_transferase_dom_sf"/>
</dbReference>
<feature type="region of interest" description="Disordered" evidence="8">
    <location>
        <begin position="1820"/>
        <end position="1890"/>
    </location>
</feature>
<dbReference type="Pfam" id="PF00550">
    <property type="entry name" value="PP-binding"/>
    <property type="match status" value="3"/>
</dbReference>
<dbReference type="PROSITE" id="PS00012">
    <property type="entry name" value="PHOSPHOPANTETHEINE"/>
    <property type="match status" value="1"/>
</dbReference>
<dbReference type="SMART" id="SM00825">
    <property type="entry name" value="PKS_KS"/>
    <property type="match status" value="1"/>
</dbReference>
<dbReference type="InterPro" id="IPR016036">
    <property type="entry name" value="Malonyl_transacylase_ACP-bd"/>
</dbReference>
<dbReference type="CDD" id="cd05930">
    <property type="entry name" value="A_NRPS"/>
    <property type="match status" value="1"/>
</dbReference>
<evidence type="ECO:0000313" key="11">
    <source>
        <dbReference type="EMBL" id="MEU9578045.1"/>
    </source>
</evidence>
<dbReference type="InterPro" id="IPR009081">
    <property type="entry name" value="PP-bd_ACP"/>
</dbReference>
<dbReference type="InterPro" id="IPR001242">
    <property type="entry name" value="Condensation_dom"/>
</dbReference>
<dbReference type="SUPFAM" id="SSF52777">
    <property type="entry name" value="CoA-dependent acyltransferases"/>
    <property type="match status" value="4"/>
</dbReference>
<dbReference type="Gene3D" id="3.30.70.3290">
    <property type="match status" value="1"/>
</dbReference>
<dbReference type="InterPro" id="IPR036736">
    <property type="entry name" value="ACP-like_sf"/>
</dbReference>
<dbReference type="InterPro" id="IPR016039">
    <property type="entry name" value="Thiolase-like"/>
</dbReference>
<dbReference type="Pfam" id="PF00501">
    <property type="entry name" value="AMP-binding"/>
    <property type="match status" value="2"/>
</dbReference>
<evidence type="ECO:0000256" key="1">
    <source>
        <dbReference type="ARBA" id="ARBA00001957"/>
    </source>
</evidence>
<feature type="region of interest" description="Disordered" evidence="8">
    <location>
        <begin position="1609"/>
        <end position="1633"/>
    </location>
</feature>
<keyword evidence="4" id="KW-0808">Transferase</keyword>
<dbReference type="InterPro" id="IPR020841">
    <property type="entry name" value="PKS_Beta-ketoAc_synthase_dom"/>
</dbReference>
<evidence type="ECO:0000256" key="4">
    <source>
        <dbReference type="ARBA" id="ARBA00022679"/>
    </source>
</evidence>
<dbReference type="Pfam" id="PF00109">
    <property type="entry name" value="ketoacyl-synt"/>
    <property type="match status" value="1"/>
</dbReference>
<dbReference type="CDD" id="cd00833">
    <property type="entry name" value="PKS"/>
    <property type="match status" value="1"/>
</dbReference>
<dbReference type="Gene3D" id="3.20.20.30">
    <property type="entry name" value="Luciferase-like domain"/>
    <property type="match status" value="1"/>
</dbReference>
<feature type="compositionally biased region" description="Pro residues" evidence="8">
    <location>
        <begin position="707"/>
        <end position="716"/>
    </location>
</feature>
<protein>
    <submittedName>
        <fullName evidence="11">Amino acid adenylation domain-containing protein</fullName>
    </submittedName>
</protein>
<dbReference type="Gene3D" id="1.10.1200.10">
    <property type="entry name" value="ACP-like"/>
    <property type="match status" value="3"/>
</dbReference>
<evidence type="ECO:0000256" key="2">
    <source>
        <dbReference type="ARBA" id="ARBA00022450"/>
    </source>
</evidence>
<proteinExistence type="inferred from homology"/>
<dbReference type="Pfam" id="PF00668">
    <property type="entry name" value="Condensation"/>
    <property type="match status" value="2"/>
</dbReference>
<sequence length="3761" mass="398403">MERVQGQAVCRGPEPVRTDGDPRDAVQALLRAARSGSGGAVVTVAADGTTTSRSYPELLDAARRLLTGLRERGVRPEDAVVLCGLPLEEFFPAFWACVLGGARPVAVAESPLPGSPALERLVHVSRLLDRPLVLSDAAGVAALGEAAPGLRVGLARDHLDAPPADGFAAPDASATALLMLSSGSTGVPKAARLTHAGLADFAASTRRILDVGPDDTMVNWLPVDHSGAFLLYHLLAVFTGCTNVHAPTDLVLSDPLRWLDLLHEHRARHGWAPTFAYQLVADALAGRREEGRWDLSGLKSLVCGGERIALPVLRRFLDATARYGVREGHVVPAWGMAETVTAVTYGRLDRPGTVHRLLKSSLGGELVRAGEPTPEEESVTFVASGSPAHGVTLRIVDDGGDLMPPGRIGRLQVRSPARLTPGYVDDPEADATAFPAGPDWLDTGDLAFLDGGQVVITGRRKDLIILNGHNLYCHEVEEAATAVDGVRPGEVAACGIPSPDRGTEELAVFFVSRGAAEDARIAHEVRAALFTRLRLTAAHVLPVPAEEFPRTPAGKVRRAELRDRLTGGGPDTAGGPAPAARPHPDAVTAAVREELAAVLGRAADADVPFYELGLTSVLLVRLRTRLEERLGTPVAHTAFFEHPTARSLATHLSGASGAREEPKPAPAAGPGPAAPDTAPPGASAPDACVPDACVPGACVPGTPAPDVPVPDVPAPDAPVAGAPAPDAGDRRVAVVGLSLRFPGADTPERFWANLRGGVDSVRVFGEEELAAAGLTPEQRAAPDLVPAAGILDGVEEFDADFFGMSPREAELTHPAHRLFLEVCHEALEQGGYAAAGPDTAIGVFAGSGMHLYDHQQPPADGAPREPHHRTDPAVGMQATVGQQPDFLATRVAYRLGLTGPAIGVQTACSTSLVAVHLAVQALLGGEADLALAGAAAVHLPQETGYRSRPGSILSPTGRCRAFDADADGTVGGNGVAAVLLKRLDRALADGDTVHAVILGSAVNNDGAGKVGFTAPGVAGQVQVVRQALRRAGVPPETISYVEAHGTGTRLGDPVELEALGRALGEGTRRTGFCTVGSVKPNIGHTDSCAGMAGLVKTVLMLRHRTLVPTPHLTRPNPGIRLDGGPLRLATELRPWTVPDGVPRRAGVSALGVGGTNAHVVLEEAPPTEATAPGGPGLPVLVPLSARDASALGRLAGLMRDRLRQRPDLRARDVAATLALGRPHRPARTAVVGATAEELARSLETQRPSEGVGSGPPLGPVAFAFSGQGSARRGMASGLYAAFPAARRTLERCAQIHAEEFGGGLLPLLLEEPGAGSEIWSTGTAQAALFTHQAALADVWRALGIRPALVLGHSVGEYAALYAAGALTLEDGLRLTAWRGRLMHTACPPGGMLAVGADARTAQRVARATGTAVAAVNGPRAHVLAGPPQAVDEAARLCDQEGLRSRRLSVDRAFHTAAIEPALGEFRRHAEKVAYRPLDTALVTTADGEVRAAGRTVDADHLVRHALRPVRFDLAMAAAVEQGCADFVEIGAGDTLTGLGRHCVPGSRWLRGQGEDGGAADQVRGLLAALGSLYGRGADLDWHALTRGGGRVPLPGHPLGRRRVAYPATRASHVHRAPEPPGNRPTASEEPTMTGELMLSVRRLTADRLGREVAEVTPDSSFFELGADSLVLMSMTTELEQRHGVRVPVRELFDSADTPRRLAERLAQETGAEAEAGTGARQTDAGMAEAPTAGAMVAEAPTAGAMVADAPTAGAMVAEAPTAGAGATAEDAQAREAAVPVAPPEPGATPELHALLGQQLRVAGQLVDQVGGLLSRQLDLLASTPAPPSPTAAAPATRREPAAAPVPAAPLTAPPVHAPVTPPAPASAPPTARPEAQVRAEPQGRAPAPLPVPVPAPRPAPLPASPTGCDFSLYFFGDYPDSATHDKYALIMEASEFADRQGFHALWFPERHFNSFGALFPNPSVLAAALAARTRRIRLHAGSVVLPLHHPVRVAEEWSVVDNISAGRVGLCFASGWHATDFALAPQNFGRHREVMYEQLATVRRLWSGQPVTMTAGDGEPVGIRLHPSPVQREIPLSVAVVGNPDSYRRAAAEDLGVVTNLMSQTVEQLAENIALYRRTRAEHGLDPAAGRVVVLVHTYLEEDAERARAEAYRPFVSYLRSSLSLFNQVTNSLGFEVDLENTPESDVEFLLGRAYERYCASRALIGDERTAAGTVRRLVEAGADEIACFVDFGVPKDKVLASLPVLDRVRRGGRSGRAGGRTAPGAPERMPLTPAQRRIWFLEQLHPGTAMYHEPKAVRLDGPLDVPALRWALRRVEERHPALRTVFGDRGGVPYQEVRDSAGLDCPVEDHGGATEEEALRAALETAGRRSLDLTAGPLLTARLLRLSEDRHLLFLLAHHIVFDSSSTAVLVRDLAAFYRARTRGNGDPGLPALPEPPPAARPDAAGLAASLDFWRHTLRDAPDLSLPTDRPRPPVRSGAGASLTHALDAGLVDGLRAYAAGHRATLFMALTSAIGAVLGRFGGQHDLVIGTAVAARPAGAEDHVGVFLDTVPLRLDLAGDPDFPTLLGRVRDGSTAAYEHRGVPFDELVGALNPPRDPGRNPLFQVMVEYENEGRADFDPPRLTATLLDVPSARAPFDLSVYLTRHADGVRLMVEYDTALFDGTTVRRFVEYVEQVLRRALDDPGARLTDLTAVTGADRAALARLGRLHEPPPPTGDTLHGMVEAQARRTPDAVALVDGEQRVSYAELDARANRLARLLRARGAVRGQRVAVLLPRGPQLITALLAVLKTGAAYLPLDPSVPTPRLAALLEDGAPVLLLARDTTLAPHPGLADLLPVHRVDEAGTADADEAGREIPDGPPEDGARPDDPAYCIYTSGSTGRPKGVVVPHRGPANLVRGHLERHPALRTLQWTSPVFDVSVQEIFTTLAAGAPLVLIDDAVRHDPAAVAEAVRRHEVQRMFMPCTPLTYLIGTRPQLPSLRELFSAGEPLRLTGSFRRFLAAHPDCALHNQYGPTETSVIVTSHAVDPDAEEWPPIGTPVPGASVRLLDDAGRETPVGAVGEIHVGGVPVAHGYHARPQETAAAFLDDGAGGTLYRTGDLGRWRADGTLQYCGRTDDQVKIRGHRVDPGEVRAALTALPGVRDAAVVARRDRHGDAELTAYVVPVSAAEAPRSPVRDGVRGLRAALAAVLPDHLVPRRWALLERLPVNASGKLDRAALPDLTPDTTEAEAEARTDTGPATPLEKTLHEVWCEELGVPHVPVTASFFHLGGHSLSAIRLLNRMAEHADVDLTMADFFRDPTVRGVAARAERPAPAERVVDTAPMPATLRRLWRRHHERADASVYNVAHRIDLHGDLDPGTLRRALEDLVARHQALRSRAARREDGQYVVEVLSEVPVRLPVTDLGPPAGAPAGDGEEAVERWCREQASGAFAMDRAPLFRFRLARLGADRWVLVTVFHHAVCDGWSMGIIWRDLGELYNARRSGTTPRLPGPAARFTDFARSEHELDGERRAEAERFWRAELEGAVLRPALPHDRPRPETLSGRGAVRTWVVGGDTSRAVTDTAARLGTTPYSVLAAAFAAWLAGVCGERGDMVLAASSANRTRRERADVIGLLGDAVPLRARLGEARTFADLARQLGTTLFSALDHQDLPLTEIVELAAPGTGDAPFPTVLFTVVTTPPPALDLTAVSASVRDLPTESVARNELYVVLVPADDGITVTFEYSTDLFDPATVEEWARTFTAYLRAAARTPERALDTGIRPED</sequence>
<feature type="region of interest" description="Disordered" evidence="8">
    <location>
        <begin position="1"/>
        <end position="22"/>
    </location>
</feature>
<evidence type="ECO:0000259" key="9">
    <source>
        <dbReference type="PROSITE" id="PS50075"/>
    </source>
</evidence>
<feature type="compositionally biased region" description="Pro residues" evidence="8">
    <location>
        <begin position="664"/>
        <end position="673"/>
    </location>
</feature>
<dbReference type="SMART" id="SM00823">
    <property type="entry name" value="PKS_PP"/>
    <property type="match status" value="3"/>
</dbReference>
<feature type="domain" description="Ketosynthase family 3 (KS3)" evidence="10">
    <location>
        <begin position="729"/>
        <end position="1163"/>
    </location>
</feature>
<keyword evidence="3" id="KW-0597">Phosphoprotein</keyword>
<dbReference type="Gene3D" id="3.40.366.10">
    <property type="entry name" value="Malonyl-Coenzyme A Acyl Carrier Protein, domain 2"/>
    <property type="match status" value="1"/>
</dbReference>
<feature type="compositionally biased region" description="Low complexity" evidence="8">
    <location>
        <begin position="1830"/>
        <end position="1850"/>
    </location>
</feature>
<dbReference type="Gene3D" id="3.40.50.12780">
    <property type="entry name" value="N-terminal domain of ligase-like"/>
    <property type="match status" value="2"/>
</dbReference>
<dbReference type="Gene3D" id="3.40.47.10">
    <property type="match status" value="1"/>
</dbReference>
<evidence type="ECO:0000256" key="3">
    <source>
        <dbReference type="ARBA" id="ARBA00022553"/>
    </source>
</evidence>
<dbReference type="PROSITE" id="PS52004">
    <property type="entry name" value="KS3_2"/>
    <property type="match status" value="1"/>
</dbReference>
<dbReference type="Gene3D" id="3.30.300.30">
    <property type="match status" value="2"/>
</dbReference>
<dbReference type="PROSITE" id="PS00455">
    <property type="entry name" value="AMP_BINDING"/>
    <property type="match status" value="1"/>
</dbReference>
<dbReference type="InterPro" id="IPR014031">
    <property type="entry name" value="Ketoacyl_synth_C"/>
</dbReference>
<dbReference type="PANTHER" id="PTHR45527">
    <property type="entry name" value="NONRIBOSOMAL PEPTIDE SYNTHETASE"/>
    <property type="match status" value="1"/>
</dbReference>
<dbReference type="InterPro" id="IPR018201">
    <property type="entry name" value="Ketoacyl_synth_AS"/>
</dbReference>
<organism evidence="11 12">
    <name type="scientific">Streptomyces chilikensis</name>
    <dbReference type="NCBI Taxonomy" id="1194079"/>
    <lineage>
        <taxon>Bacteria</taxon>
        <taxon>Bacillati</taxon>
        <taxon>Actinomycetota</taxon>
        <taxon>Actinomycetes</taxon>
        <taxon>Kitasatosporales</taxon>
        <taxon>Streptomycetaceae</taxon>
        <taxon>Streptomyces</taxon>
    </lineage>
</organism>
<dbReference type="NCBIfam" id="TIGR01733">
    <property type="entry name" value="AA-adenyl-dom"/>
    <property type="match status" value="1"/>
</dbReference>
<dbReference type="PROSITE" id="PS50075">
    <property type="entry name" value="CARRIER"/>
    <property type="match status" value="3"/>
</dbReference>
<evidence type="ECO:0000256" key="5">
    <source>
        <dbReference type="ARBA" id="ARBA00023194"/>
    </source>
</evidence>
<feature type="region of interest" description="Disordered" evidence="8">
    <location>
        <begin position="2847"/>
        <end position="2869"/>
    </location>
</feature>